<dbReference type="GO" id="GO:0005524">
    <property type="term" value="F:ATP binding"/>
    <property type="evidence" value="ECO:0007669"/>
    <property type="project" value="InterPro"/>
</dbReference>
<evidence type="ECO:0000313" key="3">
    <source>
        <dbReference type="Proteomes" id="UP000320300"/>
    </source>
</evidence>
<dbReference type="Pfam" id="PF00485">
    <property type="entry name" value="PRK"/>
    <property type="match status" value="1"/>
</dbReference>
<dbReference type="InterPro" id="IPR006083">
    <property type="entry name" value="PRK/URK"/>
</dbReference>
<gene>
    <name evidence="2" type="ORF">SAMN06265348_107270</name>
</gene>
<accession>A0A521E9E6</accession>
<organism evidence="2 3">
    <name type="scientific">Pedobacter westerhofensis</name>
    <dbReference type="NCBI Taxonomy" id="425512"/>
    <lineage>
        <taxon>Bacteria</taxon>
        <taxon>Pseudomonadati</taxon>
        <taxon>Bacteroidota</taxon>
        <taxon>Sphingobacteriia</taxon>
        <taxon>Sphingobacteriales</taxon>
        <taxon>Sphingobacteriaceae</taxon>
        <taxon>Pedobacter</taxon>
    </lineage>
</organism>
<dbReference type="PRINTS" id="PR00988">
    <property type="entry name" value="URIDINKINASE"/>
</dbReference>
<keyword evidence="3" id="KW-1185">Reference proteome</keyword>
<name>A0A521E9E6_9SPHI</name>
<proteinExistence type="predicted"/>
<reference evidence="2 3" key="1">
    <citation type="submission" date="2017-05" db="EMBL/GenBank/DDBJ databases">
        <authorList>
            <person name="Varghese N."/>
            <person name="Submissions S."/>
        </authorList>
    </citation>
    <scope>NUCLEOTIDE SEQUENCE [LARGE SCALE GENOMIC DNA]</scope>
    <source>
        <strain evidence="2 3">DSM 19036</strain>
    </source>
</reference>
<evidence type="ECO:0000259" key="1">
    <source>
        <dbReference type="Pfam" id="PF00485"/>
    </source>
</evidence>
<dbReference type="Proteomes" id="UP000320300">
    <property type="component" value="Unassembled WGS sequence"/>
</dbReference>
<dbReference type="EMBL" id="FXTN01000007">
    <property type="protein sequence ID" value="SMO80557.1"/>
    <property type="molecule type" value="Genomic_DNA"/>
</dbReference>
<keyword evidence="2" id="KW-0418">Kinase</keyword>
<dbReference type="PANTHER" id="PTHR10285">
    <property type="entry name" value="URIDINE KINASE"/>
    <property type="match status" value="1"/>
</dbReference>
<dbReference type="Gene3D" id="3.40.50.300">
    <property type="entry name" value="P-loop containing nucleotide triphosphate hydrolases"/>
    <property type="match status" value="1"/>
</dbReference>
<protein>
    <submittedName>
        <fullName evidence="2">Uridine kinase</fullName>
    </submittedName>
</protein>
<dbReference type="SUPFAM" id="SSF52540">
    <property type="entry name" value="P-loop containing nucleoside triphosphate hydrolases"/>
    <property type="match status" value="1"/>
</dbReference>
<dbReference type="RefSeq" id="WP_317132089.1">
    <property type="nucleotide sequence ID" value="NZ_FXTN01000007.1"/>
</dbReference>
<feature type="domain" description="Phosphoribulokinase/uridine kinase" evidence="1">
    <location>
        <begin position="13"/>
        <end position="190"/>
    </location>
</feature>
<evidence type="ECO:0000313" key="2">
    <source>
        <dbReference type="EMBL" id="SMO80557.1"/>
    </source>
</evidence>
<dbReference type="AlphaFoldDB" id="A0A521E9E6"/>
<dbReference type="InterPro" id="IPR027417">
    <property type="entry name" value="P-loop_NTPase"/>
</dbReference>
<sequence length="218" mass="25354">MVDKRMNNNKPYIIGVAGGSGSGKTFFLKCFLHHFTAEEVCLISQDDYYRAKELQKIDENGWINFDVPEGIDDEKLLNDLQLLISGGSIEKKEYTFNVNEENARLLNITTAPIIIVEGLFVFHYPEIAKLFDLKIFMDADEEITLNRRISRDEMERGYTRDMVMYQWVNHVMPAYKQYLLPYKETCQKIIMNNKHVADDIITISKEISDELKETVLIP</sequence>
<keyword evidence="2" id="KW-0808">Transferase</keyword>
<dbReference type="GO" id="GO:0016301">
    <property type="term" value="F:kinase activity"/>
    <property type="evidence" value="ECO:0007669"/>
    <property type="project" value="UniProtKB-KW"/>
</dbReference>